<dbReference type="Pfam" id="PF04092">
    <property type="entry name" value="SAG"/>
    <property type="match status" value="2"/>
</dbReference>
<dbReference type="AlphaFoldDB" id="A0A139Y849"/>
<dbReference type="EMBL" id="AGQS02003657">
    <property type="protein sequence ID" value="KYF47444.1"/>
    <property type="molecule type" value="Genomic_DNA"/>
</dbReference>
<proteinExistence type="predicted"/>
<dbReference type="GO" id="GO:0016020">
    <property type="term" value="C:membrane"/>
    <property type="evidence" value="ECO:0007669"/>
    <property type="project" value="InterPro"/>
</dbReference>
<evidence type="ECO:0000313" key="5">
    <source>
        <dbReference type="Proteomes" id="UP000074247"/>
    </source>
</evidence>
<dbReference type="SUPFAM" id="SSF74877">
    <property type="entry name" value="Major surface antigen p30, SAG1"/>
    <property type="match status" value="1"/>
</dbReference>
<accession>A0A139Y849</accession>
<evidence type="ECO:0000256" key="1">
    <source>
        <dbReference type="SAM" id="MobiDB-lite"/>
    </source>
</evidence>
<organism evidence="4 5">
    <name type="scientific">Toxoplasma gondii ARI</name>
    <dbReference type="NCBI Taxonomy" id="1074872"/>
    <lineage>
        <taxon>Eukaryota</taxon>
        <taxon>Sar</taxon>
        <taxon>Alveolata</taxon>
        <taxon>Apicomplexa</taxon>
        <taxon>Conoidasida</taxon>
        <taxon>Coccidia</taxon>
        <taxon>Eucoccidiorida</taxon>
        <taxon>Eimeriorina</taxon>
        <taxon>Sarcocystidae</taxon>
        <taxon>Toxoplasma</taxon>
    </lineage>
</organism>
<dbReference type="VEuPathDB" id="ToxoDB:TGARI_219348"/>
<dbReference type="InterPro" id="IPR007226">
    <property type="entry name" value="SRS_dom"/>
</dbReference>
<evidence type="ECO:0000256" key="2">
    <source>
        <dbReference type="SAM" id="SignalP"/>
    </source>
</evidence>
<comment type="caution">
    <text evidence="4">The sequence shown here is derived from an EMBL/GenBank/DDBJ whole genome shotgun (WGS) entry which is preliminary data.</text>
</comment>
<sequence length="397" mass="42054">MEGTMLRGVPASKGLRNAVRVSLLIGLVCLSASARAAASPVAVTCSKGVKFVAGSLNKLQSQVELQCPEHYSLYPTKQSNKFCKNASCIEELALSVETVSWEARSDTEELPSRKQAGGNVLTLVEYPTKSQTLYFQCRKTSSGPVQGENRVASEPEETPGETCVMQVAVYGTRAAATKDEENVCTIGNDKSVTLNSTSNKVTFRCASDADTLSTINFEEALRGDGCDQTVKLADLKLSASLVEGMSATSSTNAVPYSEIPAADATDLPTYTFEVIDFPTNEVKLCYKCIEKAVHPILHPQPSKECKVLITVDAKPAATPEGPGEDTQPPTQEGSEEKPGQPEQEGDANSGKPGETPNGTDEKPSGSQSPSGSSARKSTTGVWILALLIMFLASAAMS</sequence>
<keyword evidence="2" id="KW-0732">Signal</keyword>
<gene>
    <name evidence="4" type="ORF">TGARI_219348</name>
</gene>
<evidence type="ECO:0000313" key="4">
    <source>
        <dbReference type="EMBL" id="KYF47444.1"/>
    </source>
</evidence>
<feature type="chain" id="PRO_5007301379" evidence="2">
    <location>
        <begin position="39"/>
        <end position="397"/>
    </location>
</feature>
<feature type="compositionally biased region" description="Low complexity" evidence="1">
    <location>
        <begin position="364"/>
        <end position="373"/>
    </location>
</feature>
<protein>
    <submittedName>
        <fullName evidence="4">SAG-related sequence SRS55M</fullName>
    </submittedName>
</protein>
<dbReference type="Gene3D" id="2.60.40.1320">
    <property type="entry name" value="SRS domain"/>
    <property type="match status" value="2"/>
</dbReference>
<feature type="domain" description="SRS" evidence="3">
    <location>
        <begin position="43"/>
        <end position="169"/>
    </location>
</feature>
<feature type="region of interest" description="Disordered" evidence="1">
    <location>
        <begin position="315"/>
        <end position="377"/>
    </location>
</feature>
<dbReference type="Proteomes" id="UP000074247">
    <property type="component" value="Unassembled WGS sequence"/>
</dbReference>
<reference evidence="4 5" key="1">
    <citation type="journal article" date="2016" name="Nat. Commun.">
        <title>Local admixture of amplified and diversified secreted pathogenesis determinants shapes mosaic Toxoplasma gondii genomes.</title>
        <authorList>
            <person name="Lorenzi H."/>
            <person name="Khan A."/>
            <person name="Behnke M.S."/>
            <person name="Namasivayam S."/>
            <person name="Swapna L.S."/>
            <person name="Hadjithomas M."/>
            <person name="Karamycheva S."/>
            <person name="Pinney D."/>
            <person name="Brunk B.P."/>
            <person name="Ajioka J.W."/>
            <person name="Ajzenberg D."/>
            <person name="Boothroyd J.C."/>
            <person name="Boyle J.P."/>
            <person name="Darde M.L."/>
            <person name="Diaz-Miranda M.A."/>
            <person name="Dubey J.P."/>
            <person name="Fritz H.M."/>
            <person name="Gennari S.M."/>
            <person name="Gregory B.D."/>
            <person name="Kim K."/>
            <person name="Saeij J.P."/>
            <person name="Su C."/>
            <person name="White M.W."/>
            <person name="Zhu X.Q."/>
            <person name="Howe D.K."/>
            <person name="Rosenthal B.M."/>
            <person name="Grigg M.E."/>
            <person name="Parkinson J."/>
            <person name="Liu L."/>
            <person name="Kissinger J.C."/>
            <person name="Roos D.S."/>
            <person name="Sibley L.D."/>
        </authorList>
    </citation>
    <scope>NUCLEOTIDE SEQUENCE [LARGE SCALE GENOMIC DNA]</scope>
    <source>
        <strain evidence="4 5">ARI</strain>
    </source>
</reference>
<feature type="domain" description="SRS" evidence="3">
    <location>
        <begin position="188"/>
        <end position="311"/>
    </location>
</feature>
<name>A0A139Y849_TOXGO</name>
<evidence type="ECO:0000259" key="3">
    <source>
        <dbReference type="Pfam" id="PF04092"/>
    </source>
</evidence>
<dbReference type="InterPro" id="IPR036755">
    <property type="entry name" value="SRS_dom_sf"/>
</dbReference>
<feature type="signal peptide" evidence="2">
    <location>
        <begin position="1"/>
        <end position="38"/>
    </location>
</feature>
<dbReference type="OrthoDB" id="10425764at2759"/>